<dbReference type="STRING" id="1907666.DSM25559_1849"/>
<reference evidence="2" key="1">
    <citation type="submission" date="2016-10" db="EMBL/GenBank/DDBJ databases">
        <authorList>
            <person name="Wibberg D."/>
        </authorList>
    </citation>
    <scope>NUCLEOTIDE SEQUENCE [LARGE SCALE GENOMIC DNA]</scope>
</reference>
<dbReference type="Proteomes" id="UP000187891">
    <property type="component" value="Unassembled WGS sequence"/>
</dbReference>
<proteinExistence type="predicted"/>
<organism evidence="1 2">
    <name type="scientific">Agrobacterium rosae</name>
    <dbReference type="NCBI Taxonomy" id="1972867"/>
    <lineage>
        <taxon>Bacteria</taxon>
        <taxon>Pseudomonadati</taxon>
        <taxon>Pseudomonadota</taxon>
        <taxon>Alphaproteobacteria</taxon>
        <taxon>Hyphomicrobiales</taxon>
        <taxon>Rhizobiaceae</taxon>
        <taxon>Rhizobium/Agrobacterium group</taxon>
        <taxon>Agrobacterium</taxon>
    </lineage>
</organism>
<dbReference type="Pfam" id="PF11185">
    <property type="entry name" value="DUF2971"/>
    <property type="match status" value="1"/>
</dbReference>
<name>A0A1R3TIS7_9HYPH</name>
<evidence type="ECO:0000313" key="1">
    <source>
        <dbReference type="EMBL" id="SCX19475.1"/>
    </source>
</evidence>
<sequence>MILYYYTSQRHGLASIRDKRIKISKFSELNDPFDFIGIATDKKEERDLVKNMRGKLNSKTGLVCMSEVWNEPLLWGHYADKHKGVCLAFEVNETKWDKVQYVDQRPRLGDYGVDNIAALKADNLRDISRKKFKSWSYEKEWRYFLSFKKPDFVDGHYFLDFDDELKLIGVVLGERSTVTKEQIAAMIDAHPSIKIGFARAAFSRFSLILNRLRTQVMVPKKNRVALPKLGAI</sequence>
<evidence type="ECO:0008006" key="3">
    <source>
        <dbReference type="Google" id="ProtNLM"/>
    </source>
</evidence>
<gene>
    <name evidence="1" type="ORF">DSM25559_1849</name>
</gene>
<dbReference type="InterPro" id="IPR021352">
    <property type="entry name" value="DUF2971"/>
</dbReference>
<evidence type="ECO:0000313" key="2">
    <source>
        <dbReference type="Proteomes" id="UP000187891"/>
    </source>
</evidence>
<dbReference type="EMBL" id="FMUE01000003">
    <property type="protein sequence ID" value="SCX19475.1"/>
    <property type="molecule type" value="Genomic_DNA"/>
</dbReference>
<accession>A0A1R3TIS7</accession>
<dbReference type="AlphaFoldDB" id="A0A1R3TIS7"/>
<protein>
    <recommendedName>
        <fullName evidence="3">DUF2971 domain-containing protein</fullName>
    </recommendedName>
</protein>